<gene>
    <name evidence="2" type="ORF">VTL71DRAFT_3557</name>
</gene>
<comment type="caution">
    <text evidence="2">The sequence shown here is derived from an EMBL/GenBank/DDBJ whole genome shotgun (WGS) entry which is preliminary data.</text>
</comment>
<sequence length="63" mass="6867">MLETLPIVLIALCGVILAIGFASLMGIALKKKNTRSIADNGEDNDTIRCDQKVLTKLFARYVS</sequence>
<keyword evidence="3" id="KW-1185">Reference proteome</keyword>
<dbReference type="Proteomes" id="UP001595075">
    <property type="component" value="Unassembled WGS sequence"/>
</dbReference>
<proteinExistence type="predicted"/>
<evidence type="ECO:0000313" key="2">
    <source>
        <dbReference type="EMBL" id="KAL2065887.1"/>
    </source>
</evidence>
<evidence type="ECO:0000313" key="3">
    <source>
        <dbReference type="Proteomes" id="UP001595075"/>
    </source>
</evidence>
<name>A0ABR4C7H9_9HELO</name>
<evidence type="ECO:0008006" key="4">
    <source>
        <dbReference type="Google" id="ProtNLM"/>
    </source>
</evidence>
<accession>A0ABR4C7H9</accession>
<reference evidence="2 3" key="1">
    <citation type="journal article" date="2024" name="Commun. Biol.">
        <title>Comparative genomic analysis of thermophilic fungi reveals convergent evolutionary adaptations and gene losses.</title>
        <authorList>
            <person name="Steindorff A.S."/>
            <person name="Aguilar-Pontes M.V."/>
            <person name="Robinson A.J."/>
            <person name="Andreopoulos B."/>
            <person name="LaButti K."/>
            <person name="Kuo A."/>
            <person name="Mondo S."/>
            <person name="Riley R."/>
            <person name="Otillar R."/>
            <person name="Haridas S."/>
            <person name="Lipzen A."/>
            <person name="Grimwood J."/>
            <person name="Schmutz J."/>
            <person name="Clum A."/>
            <person name="Reid I.D."/>
            <person name="Moisan M.C."/>
            <person name="Butler G."/>
            <person name="Nguyen T.T.M."/>
            <person name="Dewar K."/>
            <person name="Conant G."/>
            <person name="Drula E."/>
            <person name="Henrissat B."/>
            <person name="Hansel C."/>
            <person name="Singer S."/>
            <person name="Hutchinson M.I."/>
            <person name="de Vries R.P."/>
            <person name="Natvig D.O."/>
            <person name="Powell A.J."/>
            <person name="Tsang A."/>
            <person name="Grigoriev I.V."/>
        </authorList>
    </citation>
    <scope>NUCLEOTIDE SEQUENCE [LARGE SCALE GENOMIC DNA]</scope>
    <source>
        <strain evidence="2 3">CBS 494.80</strain>
    </source>
</reference>
<keyword evidence="1" id="KW-1133">Transmembrane helix</keyword>
<feature type="transmembrane region" description="Helical" evidence="1">
    <location>
        <begin position="6"/>
        <end position="29"/>
    </location>
</feature>
<dbReference type="EMBL" id="JAZHXI010000012">
    <property type="protein sequence ID" value="KAL2065887.1"/>
    <property type="molecule type" value="Genomic_DNA"/>
</dbReference>
<keyword evidence="1" id="KW-0812">Transmembrane</keyword>
<organism evidence="2 3">
    <name type="scientific">Oculimacula yallundae</name>
    <dbReference type="NCBI Taxonomy" id="86028"/>
    <lineage>
        <taxon>Eukaryota</taxon>
        <taxon>Fungi</taxon>
        <taxon>Dikarya</taxon>
        <taxon>Ascomycota</taxon>
        <taxon>Pezizomycotina</taxon>
        <taxon>Leotiomycetes</taxon>
        <taxon>Helotiales</taxon>
        <taxon>Ploettnerulaceae</taxon>
        <taxon>Oculimacula</taxon>
    </lineage>
</organism>
<protein>
    <recommendedName>
        <fullName evidence="4">NADH dehydrogenase subunit 3</fullName>
    </recommendedName>
</protein>
<evidence type="ECO:0000256" key="1">
    <source>
        <dbReference type="SAM" id="Phobius"/>
    </source>
</evidence>
<keyword evidence="1" id="KW-0472">Membrane</keyword>